<dbReference type="SUPFAM" id="SSF52821">
    <property type="entry name" value="Rhodanese/Cell cycle control phosphatase"/>
    <property type="match status" value="1"/>
</dbReference>
<protein>
    <recommendedName>
        <fullName evidence="1">Rhodanese domain-containing protein</fullName>
    </recommendedName>
</protein>
<gene>
    <name evidence="2" type="ORF">CKO40_21810</name>
</gene>
<dbReference type="InterPro" id="IPR050229">
    <property type="entry name" value="GlpE_sulfurtransferase"/>
</dbReference>
<sequence>MQTLTREALKAMMDRDEEVVLVNVLDPSAFEQAHIPGSYNVPATEKEFEANIRALGASEDSRVVLYCSNFECNASHAAGKRLEQAGFRNVHRYAGGIEDWMGAGYPIEGEAA</sequence>
<dbReference type="PANTHER" id="PTHR43031:SF1">
    <property type="entry name" value="PYRIDINE NUCLEOTIDE-DISULPHIDE OXIDOREDUCTASE"/>
    <property type="match status" value="1"/>
</dbReference>
<dbReference type="PANTHER" id="PTHR43031">
    <property type="entry name" value="FAD-DEPENDENT OXIDOREDUCTASE"/>
    <property type="match status" value="1"/>
</dbReference>
<reference evidence="2" key="2">
    <citation type="journal article" date="2020" name="Microorganisms">
        <title>Osmotic Adaptation and Compatible Solute Biosynthesis of Phototrophic Bacteria as Revealed from Genome Analyses.</title>
        <authorList>
            <person name="Imhoff J.F."/>
            <person name="Rahn T."/>
            <person name="Kunzel S."/>
            <person name="Keller A."/>
            <person name="Neulinger S.C."/>
        </authorList>
    </citation>
    <scope>NUCLEOTIDE SEQUENCE</scope>
    <source>
        <strain evidence="2">DSM 11080</strain>
    </source>
</reference>
<evidence type="ECO:0000259" key="1">
    <source>
        <dbReference type="PROSITE" id="PS50206"/>
    </source>
</evidence>
<dbReference type="Gene3D" id="3.40.250.10">
    <property type="entry name" value="Rhodanese-like domain"/>
    <property type="match status" value="1"/>
</dbReference>
<accession>A0AAJ0U8A5</accession>
<keyword evidence="3" id="KW-1185">Reference proteome</keyword>
<comment type="caution">
    <text evidence="2">The sequence shown here is derived from an EMBL/GenBank/DDBJ whole genome shotgun (WGS) entry which is preliminary data.</text>
</comment>
<dbReference type="AlphaFoldDB" id="A0AAJ0U8A5"/>
<dbReference type="InterPro" id="IPR036873">
    <property type="entry name" value="Rhodanese-like_dom_sf"/>
</dbReference>
<organism evidence="2 3">
    <name type="scientific">Halochromatium glycolicum</name>
    <dbReference type="NCBI Taxonomy" id="85075"/>
    <lineage>
        <taxon>Bacteria</taxon>
        <taxon>Pseudomonadati</taxon>
        <taxon>Pseudomonadota</taxon>
        <taxon>Gammaproteobacteria</taxon>
        <taxon>Chromatiales</taxon>
        <taxon>Chromatiaceae</taxon>
        <taxon>Halochromatium</taxon>
    </lineage>
</organism>
<dbReference type="Pfam" id="PF00581">
    <property type="entry name" value="Rhodanese"/>
    <property type="match status" value="1"/>
</dbReference>
<feature type="domain" description="Rhodanese" evidence="1">
    <location>
        <begin position="15"/>
        <end position="109"/>
    </location>
</feature>
<dbReference type="SMART" id="SM00450">
    <property type="entry name" value="RHOD"/>
    <property type="match status" value="1"/>
</dbReference>
<proteinExistence type="predicted"/>
<dbReference type="EMBL" id="NRSJ01000063">
    <property type="protein sequence ID" value="MBK1707096.1"/>
    <property type="molecule type" value="Genomic_DNA"/>
</dbReference>
<reference evidence="2" key="1">
    <citation type="submission" date="2017-08" db="EMBL/GenBank/DDBJ databases">
        <authorList>
            <person name="Imhoff J.F."/>
            <person name="Rahn T."/>
            <person name="Kuenzel S."/>
            <person name="Neulinger S.C."/>
        </authorList>
    </citation>
    <scope>NUCLEOTIDE SEQUENCE</scope>
    <source>
        <strain evidence="2">DSM 11080</strain>
    </source>
</reference>
<dbReference type="CDD" id="cd00158">
    <property type="entry name" value="RHOD"/>
    <property type="match status" value="1"/>
</dbReference>
<dbReference type="Proteomes" id="UP001296776">
    <property type="component" value="Unassembled WGS sequence"/>
</dbReference>
<dbReference type="InterPro" id="IPR001763">
    <property type="entry name" value="Rhodanese-like_dom"/>
</dbReference>
<dbReference type="RefSeq" id="WP_200348574.1">
    <property type="nucleotide sequence ID" value="NZ_NRSJ01000063.1"/>
</dbReference>
<evidence type="ECO:0000313" key="3">
    <source>
        <dbReference type="Proteomes" id="UP001296776"/>
    </source>
</evidence>
<dbReference type="PROSITE" id="PS50206">
    <property type="entry name" value="RHODANESE_3"/>
    <property type="match status" value="1"/>
</dbReference>
<name>A0AAJ0U8A5_9GAMM</name>
<evidence type="ECO:0000313" key="2">
    <source>
        <dbReference type="EMBL" id="MBK1707096.1"/>
    </source>
</evidence>